<proteinExistence type="predicted"/>
<evidence type="ECO:0000313" key="2">
    <source>
        <dbReference type="EMBL" id="HDP15682.1"/>
    </source>
</evidence>
<name>A0A7C1CDT5_9CREN</name>
<dbReference type="InterPro" id="IPR003593">
    <property type="entry name" value="AAA+_ATPase"/>
</dbReference>
<comment type="caution">
    <text evidence="2">The sequence shown here is derived from an EMBL/GenBank/DDBJ whole genome shotgun (WGS) entry which is preliminary data.</text>
</comment>
<dbReference type="InterPro" id="IPR041628">
    <property type="entry name" value="ChlI/MoxR_AAA_lid"/>
</dbReference>
<evidence type="ECO:0000259" key="1">
    <source>
        <dbReference type="SMART" id="SM00382"/>
    </source>
</evidence>
<dbReference type="GO" id="GO:0016887">
    <property type="term" value="F:ATP hydrolysis activity"/>
    <property type="evidence" value="ECO:0007669"/>
    <property type="project" value="InterPro"/>
</dbReference>
<accession>A0A7C1CDT5</accession>
<gene>
    <name evidence="2" type="ORF">ENN26_07945</name>
</gene>
<dbReference type="Pfam" id="PF07726">
    <property type="entry name" value="AAA_3"/>
    <property type="match status" value="1"/>
</dbReference>
<dbReference type="Gene3D" id="1.10.8.80">
    <property type="entry name" value="Magnesium chelatase subunit I, C-Terminal domain"/>
    <property type="match status" value="1"/>
</dbReference>
<sequence length="352" mass="39267">MRLDADSIRQCSLDILRQLDRAVVGYPDEKRIVLATLLANGHVLLEGVPGIAKTTLVKALGKTLGLSEKDKFTINGVPFVGFSRIQFTPDLMPADITGSQIFNVASREFETRFGPIFAYIVLADEINRAVPRTQSALLQAMQEREVTIGGKTYRLEDREAGKFFFVLATQNPVEQEGTYPLPEAQLDRFMVRVFMGYPSSLEEERKISELHLYRLTEPLEDLEKVVEPAWIIAAQEYIARNVKVDSSTLNYAVSLVRATRPETFDSISRYFELGASPRATIALLRLSKVLAALRGSETVTVEDIDQASYYVLNHRVIPNLETVIERGGGFKARLSVISEGLELARKVARGGK</sequence>
<dbReference type="InterPro" id="IPR027417">
    <property type="entry name" value="P-loop_NTPase"/>
</dbReference>
<dbReference type="AlphaFoldDB" id="A0A7C1CDT5"/>
<protein>
    <submittedName>
        <fullName evidence="2">AAA family ATPase</fullName>
    </submittedName>
</protein>
<dbReference type="PIRSF" id="PIRSF002849">
    <property type="entry name" value="AAA_ATPase_chaperone_MoxR_prd"/>
    <property type="match status" value="1"/>
</dbReference>
<dbReference type="InterPro" id="IPR011703">
    <property type="entry name" value="ATPase_AAA-3"/>
</dbReference>
<dbReference type="SUPFAM" id="SSF52540">
    <property type="entry name" value="P-loop containing nucleoside triphosphate hydrolases"/>
    <property type="match status" value="1"/>
</dbReference>
<feature type="domain" description="AAA+ ATPase" evidence="1">
    <location>
        <begin position="39"/>
        <end position="199"/>
    </location>
</feature>
<organism evidence="2">
    <name type="scientific">Thermofilum adornatum</name>
    <dbReference type="NCBI Taxonomy" id="1365176"/>
    <lineage>
        <taxon>Archaea</taxon>
        <taxon>Thermoproteota</taxon>
        <taxon>Thermoprotei</taxon>
        <taxon>Thermofilales</taxon>
        <taxon>Thermofilaceae</taxon>
        <taxon>Thermofilum</taxon>
    </lineage>
</organism>
<reference evidence="2" key="1">
    <citation type="journal article" date="2020" name="mSystems">
        <title>Genome- and Community-Level Interaction Insights into Carbon Utilization and Element Cycling Functions of Hydrothermarchaeota in Hydrothermal Sediment.</title>
        <authorList>
            <person name="Zhou Z."/>
            <person name="Liu Y."/>
            <person name="Xu W."/>
            <person name="Pan J."/>
            <person name="Luo Z.H."/>
            <person name="Li M."/>
        </authorList>
    </citation>
    <scope>NUCLEOTIDE SEQUENCE [LARGE SCALE GENOMIC DNA]</scope>
    <source>
        <strain evidence="2">SpSt-116</strain>
    </source>
</reference>
<dbReference type="GO" id="GO:0005524">
    <property type="term" value="F:ATP binding"/>
    <property type="evidence" value="ECO:0007669"/>
    <property type="project" value="InterPro"/>
</dbReference>
<dbReference type="Pfam" id="PF17863">
    <property type="entry name" value="AAA_lid_2"/>
    <property type="match status" value="1"/>
</dbReference>
<dbReference type="SMART" id="SM00382">
    <property type="entry name" value="AAA"/>
    <property type="match status" value="1"/>
</dbReference>
<dbReference type="PANTHER" id="PTHR42759:SF1">
    <property type="entry name" value="MAGNESIUM-CHELATASE SUBUNIT CHLD"/>
    <property type="match status" value="1"/>
</dbReference>
<dbReference type="Gene3D" id="3.40.50.300">
    <property type="entry name" value="P-loop containing nucleotide triphosphate hydrolases"/>
    <property type="match status" value="1"/>
</dbReference>
<dbReference type="InterPro" id="IPR050764">
    <property type="entry name" value="CbbQ/NirQ/NorQ/GpvN"/>
</dbReference>
<dbReference type="PANTHER" id="PTHR42759">
    <property type="entry name" value="MOXR FAMILY PROTEIN"/>
    <property type="match status" value="1"/>
</dbReference>
<dbReference type="EMBL" id="DSAY01000142">
    <property type="protein sequence ID" value="HDP15682.1"/>
    <property type="molecule type" value="Genomic_DNA"/>
</dbReference>